<reference evidence="6 7" key="1">
    <citation type="submission" date="2018-05" db="EMBL/GenBank/DDBJ databases">
        <title>Genomic Encyclopedia of Type Strains, Phase IV (KMG-IV): sequencing the most valuable type-strain genomes for metagenomic binning, comparative biology and taxonomic classification.</title>
        <authorList>
            <person name="Goeker M."/>
        </authorList>
    </citation>
    <scope>NUCLEOTIDE SEQUENCE [LARGE SCALE GENOMIC DNA]</scope>
    <source>
        <strain evidence="6 7">DSM 24995</strain>
    </source>
</reference>
<dbReference type="InterPro" id="IPR036890">
    <property type="entry name" value="HATPase_C_sf"/>
</dbReference>
<dbReference type="Gene3D" id="3.30.565.10">
    <property type="entry name" value="Histidine kinase-like ATPase, C-terminal domain"/>
    <property type="match status" value="1"/>
</dbReference>
<dbReference type="EMBL" id="QJKD01000006">
    <property type="protein sequence ID" value="PXX53125.1"/>
    <property type="molecule type" value="Genomic_DNA"/>
</dbReference>
<evidence type="ECO:0000313" key="7">
    <source>
        <dbReference type="Proteomes" id="UP000248057"/>
    </source>
</evidence>
<dbReference type="RefSeq" id="WP_110323357.1">
    <property type="nucleotide sequence ID" value="NZ_QJKD01000006.1"/>
</dbReference>
<evidence type="ECO:0000256" key="3">
    <source>
        <dbReference type="ARBA" id="ARBA00022679"/>
    </source>
</evidence>
<dbReference type="InterPro" id="IPR003594">
    <property type="entry name" value="HATPase_dom"/>
</dbReference>
<proteinExistence type="predicted"/>
<dbReference type="Pfam" id="PF00672">
    <property type="entry name" value="HAMP"/>
    <property type="match status" value="1"/>
</dbReference>
<dbReference type="GO" id="GO:0000155">
    <property type="term" value="F:phosphorelay sensor kinase activity"/>
    <property type="evidence" value="ECO:0007669"/>
    <property type="project" value="InterPro"/>
</dbReference>
<dbReference type="Proteomes" id="UP000248057">
    <property type="component" value="Unassembled WGS sequence"/>
</dbReference>
<dbReference type="SMART" id="SM00387">
    <property type="entry name" value="HATPase_c"/>
    <property type="match status" value="1"/>
</dbReference>
<evidence type="ECO:0000259" key="5">
    <source>
        <dbReference type="PROSITE" id="PS50885"/>
    </source>
</evidence>
<keyword evidence="2" id="KW-0597">Phosphoprotein</keyword>
<dbReference type="PROSITE" id="PS51257">
    <property type="entry name" value="PROKAR_LIPOPROTEIN"/>
    <property type="match status" value="1"/>
</dbReference>
<dbReference type="Gene3D" id="6.10.340.10">
    <property type="match status" value="1"/>
</dbReference>
<dbReference type="PANTHER" id="PTHR34220:SF7">
    <property type="entry name" value="SENSOR HISTIDINE KINASE YPDA"/>
    <property type="match status" value="1"/>
</dbReference>
<keyword evidence="7" id="KW-1185">Reference proteome</keyword>
<dbReference type="InterPro" id="IPR050640">
    <property type="entry name" value="Bact_2-comp_sensor_kinase"/>
</dbReference>
<dbReference type="GO" id="GO:0016020">
    <property type="term" value="C:membrane"/>
    <property type="evidence" value="ECO:0007669"/>
    <property type="project" value="UniProtKB-SubCell"/>
</dbReference>
<gene>
    <name evidence="6" type="ORF">DFR60_106244</name>
</gene>
<dbReference type="GeneID" id="86061996"/>
<sequence length="584" mass="65228">MWNFIKKSFKRELLVSFVAVALLPLVLSCIFLIQMFKVKLERDYQKKDLEQAAVMEEKLTTLFQTIDEVTLRLSEEPEIVASIRESGNRGRSAVYAKLYEETASLREMAQFDLYSGEGVCLYSTGAGMFHTQLPVYWGILNVAEAHPDEMTVRREKEYSGSSNILLRAARPILDSEDSSVGYVLVSINGSNFEKILGGTYGSQDGVCILNSFWETVYSTGTAVREEIGTVLRHRLMAGAAVDEPFNNNSIYISEIGGTGLYSVFLRPKVFTADTTKSMYSVLIVMTAASLMLCLAVAAKMSNHLSRPIQSLNEAMHEVQNGNLDARVISTRNDEFGQLSGSFNTMASELKTYMEMQVSQQKKLNEVQIAMMQAQLNPHFLYNTLDTMKWVAKANHIPEIATLAAKLAKILRTSISNAQFITLKEELELVDCYAEIQKIRFQGKFCFDYELPDEIADCVVPKLVVQPIVENAMIHGLKDCEEGHILVRAFSKEVRLFIEVMDDGCGISNEVLNHLNNRTAGTGLPSEGGEEDLLRLGHIGFYNVDTIIRLHYGAEYGLSVCRPEEGGTKVTIMIPVRQGEELEDA</sequence>
<dbReference type="PANTHER" id="PTHR34220">
    <property type="entry name" value="SENSOR HISTIDINE KINASE YPDA"/>
    <property type="match status" value="1"/>
</dbReference>
<keyword evidence="4 6" id="KW-0418">Kinase</keyword>
<accession>A0A2V3Y435</accession>
<dbReference type="SUPFAM" id="SSF55874">
    <property type="entry name" value="ATPase domain of HSP90 chaperone/DNA topoisomerase II/histidine kinase"/>
    <property type="match status" value="1"/>
</dbReference>
<dbReference type="AlphaFoldDB" id="A0A2V3Y435"/>
<feature type="domain" description="HAMP" evidence="5">
    <location>
        <begin position="302"/>
        <end position="354"/>
    </location>
</feature>
<dbReference type="SUPFAM" id="SSF158472">
    <property type="entry name" value="HAMP domain-like"/>
    <property type="match status" value="1"/>
</dbReference>
<dbReference type="SMART" id="SM00304">
    <property type="entry name" value="HAMP"/>
    <property type="match status" value="1"/>
</dbReference>
<dbReference type="Pfam" id="PF06580">
    <property type="entry name" value="His_kinase"/>
    <property type="match status" value="1"/>
</dbReference>
<evidence type="ECO:0000256" key="4">
    <source>
        <dbReference type="ARBA" id="ARBA00022777"/>
    </source>
</evidence>
<dbReference type="PROSITE" id="PS50885">
    <property type="entry name" value="HAMP"/>
    <property type="match status" value="1"/>
</dbReference>
<organism evidence="6 7">
    <name type="scientific">Hungatella effluvii</name>
    <dbReference type="NCBI Taxonomy" id="1096246"/>
    <lineage>
        <taxon>Bacteria</taxon>
        <taxon>Bacillati</taxon>
        <taxon>Bacillota</taxon>
        <taxon>Clostridia</taxon>
        <taxon>Lachnospirales</taxon>
        <taxon>Lachnospiraceae</taxon>
        <taxon>Hungatella</taxon>
    </lineage>
</organism>
<evidence type="ECO:0000256" key="1">
    <source>
        <dbReference type="ARBA" id="ARBA00004370"/>
    </source>
</evidence>
<protein>
    <submittedName>
        <fullName evidence="6">Two-component system sensor histidine kinase YesM</fullName>
    </submittedName>
</protein>
<dbReference type="CDD" id="cd06225">
    <property type="entry name" value="HAMP"/>
    <property type="match status" value="1"/>
</dbReference>
<comment type="subcellular location">
    <subcellularLocation>
        <location evidence="1">Membrane</location>
    </subcellularLocation>
</comment>
<evidence type="ECO:0000313" key="6">
    <source>
        <dbReference type="EMBL" id="PXX53125.1"/>
    </source>
</evidence>
<comment type="caution">
    <text evidence="6">The sequence shown here is derived from an EMBL/GenBank/DDBJ whole genome shotgun (WGS) entry which is preliminary data.</text>
</comment>
<evidence type="ECO:0000256" key="2">
    <source>
        <dbReference type="ARBA" id="ARBA00022553"/>
    </source>
</evidence>
<dbReference type="InterPro" id="IPR010559">
    <property type="entry name" value="Sig_transdc_His_kin_internal"/>
</dbReference>
<name>A0A2V3Y435_9FIRM</name>
<keyword evidence="3" id="KW-0808">Transferase</keyword>
<dbReference type="InterPro" id="IPR003660">
    <property type="entry name" value="HAMP_dom"/>
</dbReference>
<dbReference type="Pfam" id="PF02518">
    <property type="entry name" value="HATPase_c"/>
    <property type="match status" value="1"/>
</dbReference>